<reference evidence="20" key="2">
    <citation type="submission" date="2014-02" db="EMBL/GenBank/DDBJ databases">
        <title>Complete DNA sequence of /Kuraishia capsulata/ illustrates novel genomic features among budding yeasts (/Saccharomycotina/).</title>
        <authorList>
            <person name="Morales L."/>
            <person name="Noel B."/>
            <person name="Porcel B."/>
            <person name="Marcet-Houben M."/>
            <person name="Hullo M-F."/>
            <person name="Sacerdot C."/>
            <person name="Tekaia F."/>
            <person name="Leh-Louis V."/>
            <person name="Despons L."/>
            <person name="Khanna V."/>
            <person name="Aury J-M."/>
            <person name="Barbe V."/>
            <person name="Couloux A."/>
            <person name="Labadie K."/>
            <person name="Pelletier E."/>
            <person name="Souciet J-L."/>
            <person name="Boekhout T."/>
            <person name="Gabaldon T."/>
            <person name="Wincker P."/>
            <person name="Dujon B."/>
        </authorList>
    </citation>
    <scope>NUCLEOTIDE SEQUENCE</scope>
    <source>
        <strain evidence="20">CBS 1993</strain>
    </source>
</reference>
<dbReference type="Gene3D" id="3.40.50.300">
    <property type="entry name" value="P-loop containing nucleotide triphosphate hydrolases"/>
    <property type="match status" value="2"/>
</dbReference>
<dbReference type="InterPro" id="IPR014014">
    <property type="entry name" value="RNA_helicase_DEAD_Q_motif"/>
</dbReference>
<dbReference type="OrthoDB" id="360161at2759"/>
<dbReference type="GO" id="GO:0005524">
    <property type="term" value="F:ATP binding"/>
    <property type="evidence" value="ECO:0007669"/>
    <property type="project" value="UniProtKB-KW"/>
</dbReference>
<feature type="compositionally biased region" description="Acidic residues" evidence="16">
    <location>
        <begin position="68"/>
        <end position="80"/>
    </location>
</feature>
<name>W6MPK1_9ASCO</name>
<feature type="domain" description="Helicase C-terminal" evidence="18">
    <location>
        <begin position="332"/>
        <end position="496"/>
    </location>
</feature>
<evidence type="ECO:0000259" key="18">
    <source>
        <dbReference type="PROSITE" id="PS51194"/>
    </source>
</evidence>
<dbReference type="SMART" id="SM00490">
    <property type="entry name" value="HELICc"/>
    <property type="match status" value="1"/>
</dbReference>
<dbReference type="GO" id="GO:0000480">
    <property type="term" value="P:endonucleolytic cleavage in 5'-ETS of tricistronic rRNA transcript (SSU-rRNA, 5.8S rRNA, LSU-rRNA)"/>
    <property type="evidence" value="ECO:0007669"/>
    <property type="project" value="EnsemblFungi"/>
</dbReference>
<evidence type="ECO:0000256" key="3">
    <source>
        <dbReference type="ARBA" id="ARBA00022517"/>
    </source>
</evidence>
<dbReference type="InterPro" id="IPR001650">
    <property type="entry name" value="Helicase_C-like"/>
</dbReference>
<accession>W6MPK1</accession>
<dbReference type="RefSeq" id="XP_022459048.1">
    <property type="nucleotide sequence ID" value="XM_022603332.1"/>
</dbReference>
<keyword evidence="21" id="KW-1185">Reference proteome</keyword>
<dbReference type="InterPro" id="IPR014001">
    <property type="entry name" value="Helicase_ATP-bd"/>
</dbReference>
<dbReference type="PROSITE" id="PS51195">
    <property type="entry name" value="Q_MOTIF"/>
    <property type="match status" value="1"/>
</dbReference>
<evidence type="ECO:0000256" key="7">
    <source>
        <dbReference type="ARBA" id="ARBA00022840"/>
    </source>
</evidence>
<dbReference type="CDD" id="cd17957">
    <property type="entry name" value="DEADc_DDX52"/>
    <property type="match status" value="1"/>
</dbReference>
<evidence type="ECO:0000259" key="19">
    <source>
        <dbReference type="PROSITE" id="PS51195"/>
    </source>
</evidence>
<dbReference type="GO" id="GO:0032040">
    <property type="term" value="C:small-subunit processome"/>
    <property type="evidence" value="ECO:0007669"/>
    <property type="project" value="EnsemblFungi"/>
</dbReference>
<comment type="catalytic activity">
    <reaction evidence="13">
        <text>ATP + H2O = ADP + phosphate + H(+)</text>
        <dbReference type="Rhea" id="RHEA:13065"/>
        <dbReference type="ChEBI" id="CHEBI:15377"/>
        <dbReference type="ChEBI" id="CHEBI:15378"/>
        <dbReference type="ChEBI" id="CHEBI:30616"/>
        <dbReference type="ChEBI" id="CHEBI:43474"/>
        <dbReference type="ChEBI" id="CHEBI:456216"/>
        <dbReference type="EC" id="3.6.4.13"/>
    </reaction>
</comment>
<dbReference type="GO" id="GO:0003724">
    <property type="term" value="F:RNA helicase activity"/>
    <property type="evidence" value="ECO:0007669"/>
    <property type="project" value="UniProtKB-EC"/>
</dbReference>
<sequence length="553" mass="62659">MDIFRVLSRGASLKKSREITTDFSMPAQKQEEKSKKTELDTARQVDKETDFFHVKKHKLVQGARQEEENNDNSSDEEEEKEINIIKDQDDAKKLRKSYKAKVSGDDMPLPIASFEDMVKRFKLDQRLLQNLIDSEFTEPTPIQCEAIPCALNSRDLIACAPTGSGKTLAFLIPLISQLKASKKEHGLRGLVISPTKELASQIFNEAEKLAKGNSLRVTMLSKSVAAKLKNKIISASKYDIIITTPLRLIDLVKSEALDLSDVQHIVFDEADKLFDQSFVEQTDSILSHCTNKKLRRSIFSATITSTVEELAQSIMNSPVRIIIGHKEAANSQIQQSLVFCGNEDGKLVAIRQMIQKGEFKPPVIIFLQSVVRAKALFHELLYDKLNVDVIHAERTQKQRDTVIERFRAGEIWVLICTDVMARGIDFKGVNLVINYDVPQSAQSYVHRIGRTGRGGRSGQAVTFYTKEDVVAIKPVINVMRQSGCEDQLSEWMNDMPKITKQQKIDVKRRPQMRKEITTVPKVVRQKRKTRKEMIAASKKRKTLQEDASDEDDE</sequence>
<dbReference type="Proteomes" id="UP000019384">
    <property type="component" value="Unassembled WGS sequence"/>
</dbReference>
<feature type="short sequence motif" description="Q motif" evidence="14">
    <location>
        <begin position="116"/>
        <end position="144"/>
    </location>
</feature>
<feature type="compositionally biased region" description="Basic and acidic residues" evidence="16">
    <location>
        <begin position="29"/>
        <end position="42"/>
    </location>
</feature>
<dbReference type="GO" id="GO:0000472">
    <property type="term" value="P:endonucleolytic cleavage to generate mature 5'-end of SSU-rRNA from (SSU-rRNA, 5.8S rRNA, LSU-rRNA)"/>
    <property type="evidence" value="ECO:0007669"/>
    <property type="project" value="EnsemblFungi"/>
</dbReference>
<keyword evidence="8" id="KW-0694">RNA-binding</keyword>
<dbReference type="GO" id="GO:0048254">
    <property type="term" value="P:snoRNA localization"/>
    <property type="evidence" value="ECO:0007669"/>
    <property type="project" value="EnsemblFungi"/>
</dbReference>
<keyword evidence="9" id="KW-0539">Nucleus</keyword>
<comment type="subunit">
    <text evidence="12">Interacts with the U3 snoRNA and is associated with the 90S and 40S pre-ribosomes.</text>
</comment>
<evidence type="ECO:0000256" key="13">
    <source>
        <dbReference type="ARBA" id="ARBA00047984"/>
    </source>
</evidence>
<evidence type="ECO:0000256" key="1">
    <source>
        <dbReference type="ARBA" id="ARBA00004604"/>
    </source>
</evidence>
<dbReference type="SUPFAM" id="SSF52540">
    <property type="entry name" value="P-loop containing nucleoside triphosphate hydrolases"/>
    <property type="match status" value="1"/>
</dbReference>
<dbReference type="PROSITE" id="PS51192">
    <property type="entry name" value="HELICASE_ATP_BIND_1"/>
    <property type="match status" value="1"/>
</dbReference>
<keyword evidence="5 15" id="KW-0378">Hydrolase</keyword>
<protein>
    <recommendedName>
        <fullName evidence="2">RNA helicase</fullName>
        <ecNumber evidence="2">3.6.4.13</ecNumber>
    </recommendedName>
</protein>
<evidence type="ECO:0000256" key="4">
    <source>
        <dbReference type="ARBA" id="ARBA00022741"/>
    </source>
</evidence>
<feature type="domain" description="Helicase ATP-binding" evidence="17">
    <location>
        <begin position="147"/>
        <end position="321"/>
    </location>
</feature>
<evidence type="ECO:0000256" key="10">
    <source>
        <dbReference type="ARBA" id="ARBA00024310"/>
    </source>
</evidence>
<dbReference type="GO" id="GO:0005829">
    <property type="term" value="C:cytosol"/>
    <property type="evidence" value="ECO:0007669"/>
    <property type="project" value="TreeGrafter"/>
</dbReference>
<evidence type="ECO:0000256" key="6">
    <source>
        <dbReference type="ARBA" id="ARBA00022806"/>
    </source>
</evidence>
<keyword evidence="3" id="KW-0690">Ribosome biogenesis</keyword>
<dbReference type="AlphaFoldDB" id="W6MPK1"/>
<reference evidence="20" key="1">
    <citation type="submission" date="2013-12" db="EMBL/GenBank/DDBJ databases">
        <authorList>
            <person name="Genoscope - CEA"/>
        </authorList>
    </citation>
    <scope>NUCLEOTIDE SEQUENCE</scope>
    <source>
        <strain evidence="20">CBS 1993</strain>
    </source>
</reference>
<dbReference type="HOGENOM" id="CLU_003041_1_4_1"/>
<dbReference type="GeneID" id="34520436"/>
<keyword evidence="4 15" id="KW-0547">Nucleotide-binding</keyword>
<evidence type="ECO:0000256" key="12">
    <source>
        <dbReference type="ARBA" id="ARBA00024367"/>
    </source>
</evidence>
<dbReference type="InterPro" id="IPR027417">
    <property type="entry name" value="P-loop_NTPase"/>
</dbReference>
<feature type="region of interest" description="Disordered" evidence="16">
    <location>
        <begin position="524"/>
        <end position="553"/>
    </location>
</feature>
<feature type="region of interest" description="Disordered" evidence="16">
    <location>
        <begin position="18"/>
        <end position="42"/>
    </location>
</feature>
<dbReference type="EC" id="3.6.4.13" evidence="2"/>
<proteinExistence type="inferred from homology"/>
<dbReference type="InterPro" id="IPR011545">
    <property type="entry name" value="DEAD/DEAH_box_helicase_dom"/>
</dbReference>
<evidence type="ECO:0000256" key="16">
    <source>
        <dbReference type="SAM" id="MobiDB-lite"/>
    </source>
</evidence>
<evidence type="ECO:0000313" key="21">
    <source>
        <dbReference type="Proteomes" id="UP000019384"/>
    </source>
</evidence>
<feature type="domain" description="DEAD-box RNA helicase Q" evidence="19">
    <location>
        <begin position="116"/>
        <end position="144"/>
    </location>
</feature>
<dbReference type="InterPro" id="IPR050079">
    <property type="entry name" value="DEAD_box_RNA_helicase"/>
</dbReference>
<gene>
    <name evidence="20" type="ORF">KUCA_T00003029001</name>
</gene>
<evidence type="ECO:0000256" key="8">
    <source>
        <dbReference type="ARBA" id="ARBA00022884"/>
    </source>
</evidence>
<dbReference type="GO" id="GO:0016787">
    <property type="term" value="F:hydrolase activity"/>
    <property type="evidence" value="ECO:0007669"/>
    <property type="project" value="UniProtKB-KW"/>
</dbReference>
<keyword evidence="7 15" id="KW-0067">ATP-binding</keyword>
<dbReference type="GO" id="GO:0003723">
    <property type="term" value="F:RNA binding"/>
    <property type="evidence" value="ECO:0007669"/>
    <property type="project" value="UniProtKB-KW"/>
</dbReference>
<dbReference type="FunFam" id="3.40.50.300:FF:000759">
    <property type="entry name" value="probable ATP-dependent RNA helicase DDX52"/>
    <property type="match status" value="1"/>
</dbReference>
<comment type="function">
    <text evidence="10">ATP-dependent RNA helicase involved in 40S ribosomal subunit biogenesis. Required for the processing and cleavage of 35S pre-rRNA at sites A0, A1, and A2, leading to mature 18S rRNA.</text>
</comment>
<dbReference type="GO" id="GO:0000447">
    <property type="term" value="P:endonucleolytic cleavage in ITS1 to separate SSU-rRNA from 5.8S rRNA and LSU-rRNA from tricistronic rRNA transcript (SSU-rRNA, 5.8S rRNA, LSU-rRNA)"/>
    <property type="evidence" value="ECO:0007669"/>
    <property type="project" value="EnsemblFungi"/>
</dbReference>
<evidence type="ECO:0000313" key="20">
    <source>
        <dbReference type="EMBL" id="CDK27052.1"/>
    </source>
</evidence>
<dbReference type="PANTHER" id="PTHR47959:SF15">
    <property type="entry name" value="RNA HELICASE"/>
    <property type="match status" value="1"/>
</dbReference>
<evidence type="ECO:0000256" key="5">
    <source>
        <dbReference type="ARBA" id="ARBA00022801"/>
    </source>
</evidence>
<evidence type="ECO:0000256" key="14">
    <source>
        <dbReference type="PROSITE-ProRule" id="PRU00552"/>
    </source>
</evidence>
<evidence type="ECO:0000256" key="2">
    <source>
        <dbReference type="ARBA" id="ARBA00012552"/>
    </source>
</evidence>
<dbReference type="SMART" id="SM00487">
    <property type="entry name" value="DEXDc"/>
    <property type="match status" value="1"/>
</dbReference>
<dbReference type="EMBL" id="HG793127">
    <property type="protein sequence ID" value="CDK27052.1"/>
    <property type="molecule type" value="Genomic_DNA"/>
</dbReference>
<dbReference type="Pfam" id="PF00271">
    <property type="entry name" value="Helicase_C"/>
    <property type="match status" value="1"/>
</dbReference>
<comment type="similarity">
    <text evidence="11">Belongs to the DEAD box helicase family. DDX52/ROK1 subfamily.</text>
</comment>
<evidence type="ECO:0000256" key="9">
    <source>
        <dbReference type="ARBA" id="ARBA00023242"/>
    </source>
</evidence>
<comment type="subcellular location">
    <subcellularLocation>
        <location evidence="1">Nucleus</location>
        <location evidence="1">Nucleolus</location>
    </subcellularLocation>
</comment>
<evidence type="ECO:0000256" key="15">
    <source>
        <dbReference type="RuleBase" id="RU000492"/>
    </source>
</evidence>
<dbReference type="CDD" id="cd18787">
    <property type="entry name" value="SF2_C_DEAD"/>
    <property type="match status" value="1"/>
</dbReference>
<dbReference type="Pfam" id="PF00270">
    <property type="entry name" value="DEAD"/>
    <property type="match status" value="1"/>
</dbReference>
<evidence type="ECO:0000256" key="11">
    <source>
        <dbReference type="ARBA" id="ARBA00024355"/>
    </source>
</evidence>
<keyword evidence="6 15" id="KW-0347">Helicase</keyword>
<dbReference type="PROSITE" id="PS51194">
    <property type="entry name" value="HELICASE_CTER"/>
    <property type="match status" value="1"/>
</dbReference>
<dbReference type="STRING" id="1382522.W6MPK1"/>
<evidence type="ECO:0000259" key="17">
    <source>
        <dbReference type="PROSITE" id="PS51192"/>
    </source>
</evidence>
<dbReference type="InterPro" id="IPR000629">
    <property type="entry name" value="RNA-helicase_DEAD-box_CS"/>
</dbReference>
<dbReference type="InterPro" id="IPR044764">
    <property type="entry name" value="DDX52/Rok1_DEADc"/>
</dbReference>
<dbReference type="PANTHER" id="PTHR47959">
    <property type="entry name" value="ATP-DEPENDENT RNA HELICASE RHLE-RELATED"/>
    <property type="match status" value="1"/>
</dbReference>
<feature type="region of interest" description="Disordered" evidence="16">
    <location>
        <begin position="57"/>
        <end position="86"/>
    </location>
</feature>
<organism evidence="20 21">
    <name type="scientific">Kuraishia capsulata CBS 1993</name>
    <dbReference type="NCBI Taxonomy" id="1382522"/>
    <lineage>
        <taxon>Eukaryota</taxon>
        <taxon>Fungi</taxon>
        <taxon>Dikarya</taxon>
        <taxon>Ascomycota</taxon>
        <taxon>Saccharomycotina</taxon>
        <taxon>Pichiomycetes</taxon>
        <taxon>Pichiales</taxon>
        <taxon>Pichiaceae</taxon>
        <taxon>Kuraishia</taxon>
    </lineage>
</organism>
<dbReference type="PROSITE" id="PS00039">
    <property type="entry name" value="DEAD_ATP_HELICASE"/>
    <property type="match status" value="1"/>
</dbReference>